<dbReference type="GO" id="GO:0016757">
    <property type="term" value="F:glycosyltransferase activity"/>
    <property type="evidence" value="ECO:0007669"/>
    <property type="project" value="UniProtKB-KW"/>
</dbReference>
<dbReference type="InterPro" id="IPR001173">
    <property type="entry name" value="Glyco_trans_2-like"/>
</dbReference>
<dbReference type="Pfam" id="PF13692">
    <property type="entry name" value="Glyco_trans_1_4"/>
    <property type="match status" value="1"/>
</dbReference>
<dbReference type="CDD" id="cd03801">
    <property type="entry name" value="GT4_PimA-like"/>
    <property type="match status" value="1"/>
</dbReference>
<reference evidence="5 6" key="1">
    <citation type="journal article" date="2014" name="ISME J.">
        <title>Candidatus Competibacter-lineage genomes retrieved from metagenomes reveal functional metabolic diversity.</title>
        <authorList>
            <person name="McIlroy S.J."/>
            <person name="Albertsen M."/>
            <person name="Andresen E.K."/>
            <person name="Saunders A.M."/>
            <person name="Kristiansen R."/>
            <person name="Stokholm-Bjerregaard M."/>
            <person name="Nielsen K.L."/>
            <person name="Nielsen P.H."/>
        </authorList>
    </citation>
    <scope>NUCLEOTIDE SEQUENCE [LARGE SCALE GENOMIC DNA]</scope>
    <source>
        <strain evidence="5 6">Run_B_J11</strain>
    </source>
</reference>
<dbReference type="Gene3D" id="3.40.50.2000">
    <property type="entry name" value="Glycogen Phosphorylase B"/>
    <property type="match status" value="1"/>
</dbReference>
<dbReference type="RefSeq" id="WP_081756434.1">
    <property type="nucleotide sequence ID" value="NZ_CBTK010000261.1"/>
</dbReference>
<proteinExistence type="inferred from homology"/>
<protein>
    <recommendedName>
        <fullName evidence="4">Glycosyltransferase 2-like domain-containing protein</fullName>
    </recommendedName>
</protein>
<dbReference type="AlphaFoldDB" id="A0A7U7GDT4"/>
<dbReference type="Gene3D" id="3.90.550.10">
    <property type="entry name" value="Spore Coat Polysaccharide Biosynthesis Protein SpsA, Chain A"/>
    <property type="match status" value="1"/>
</dbReference>
<dbReference type="PANTHER" id="PTHR43179">
    <property type="entry name" value="RHAMNOSYLTRANSFERASE WBBL"/>
    <property type="match status" value="1"/>
</dbReference>
<dbReference type="SUPFAM" id="SSF53756">
    <property type="entry name" value="UDP-Glycosyltransferase/glycogen phosphorylase"/>
    <property type="match status" value="1"/>
</dbReference>
<feature type="domain" description="Glycosyltransferase 2-like" evidence="4">
    <location>
        <begin position="6"/>
        <end position="183"/>
    </location>
</feature>
<comment type="similarity">
    <text evidence="1">Belongs to the glycosyltransferase 2 family.</text>
</comment>
<dbReference type="CDD" id="cd04186">
    <property type="entry name" value="GT_2_like_c"/>
    <property type="match status" value="1"/>
</dbReference>
<organism evidence="5 6">
    <name type="scientific">Candidatus Contendobacter odensis Run_B_J11</name>
    <dbReference type="NCBI Taxonomy" id="1400861"/>
    <lineage>
        <taxon>Bacteria</taxon>
        <taxon>Pseudomonadati</taxon>
        <taxon>Pseudomonadota</taxon>
        <taxon>Gammaproteobacteria</taxon>
        <taxon>Candidatus Competibacteraceae</taxon>
        <taxon>Candidatus Contendibacter</taxon>
    </lineage>
</organism>
<keyword evidence="3" id="KW-0808">Transferase</keyword>
<name>A0A7U7GDT4_9GAMM</name>
<dbReference type="OrthoDB" id="5123492at2"/>
<dbReference type="SUPFAM" id="SSF53448">
    <property type="entry name" value="Nucleotide-diphospho-sugar transferases"/>
    <property type="match status" value="1"/>
</dbReference>
<dbReference type="EMBL" id="CBTK010000261">
    <property type="protein sequence ID" value="CDH46429.1"/>
    <property type="molecule type" value="Genomic_DNA"/>
</dbReference>
<evidence type="ECO:0000313" key="5">
    <source>
        <dbReference type="EMBL" id="CDH46429.1"/>
    </source>
</evidence>
<sequence length="679" mass="76962">MPSIQIILPVHNGLSHVRDCLDALLAYTPRCDNQLLIVDDASDAVTAAWLCDWARSSVVMREAARPLHWITLQRHNENVGFLVSCNWAMEQGDSDYVLLLNSDALVAPGWLARLLACAESDPRIAAVNPLSNRADNIDLPMMPGASYLAMNDALAAQRQGQCHDVVTGVGFCLLLRRSALRQVGLFDPIYEHGYCEESDLCMRLTTAGFRTVVAEDVYVYHRGGGSFSDGRERYLRNRRLFDQRWGAVYRQQFRAFRRADPLKPVRHLFALSNRWDPVPALWQAGRDLLAEWKGRRSPKQLTRLGVRHFIAILTARRLCPRRTLMQRWTPVGRLRVTYVLDRLVVAGGVLSVLQVVNELIRLGVEARIVALYEDPLIYDWCRLYTQPLIYRSVKELLAECPDSEVIIATHWNTAEWVHRLWQDSRTRVAAYLIQDYEPWFFPESSASQRDRVKATYRLLPHRVVMSDWLQEQLAGDGYTSDKIPLGMDLGQFYPRSIQRGLRPVVLAMARPGTPRRGFPTTIAALAQIKQARPETEIVLFGDRFLDRQAIPFPFRNEGLVIRQERLAELYSEADLFLDGSEFQGFGRCALEAMACGAACVLTDVGGVLEYARHEDNALLVPPGQPELMSVALLRLLDDAALRRRLVTSGLGTAARFCHRREAHNTLTWIERILAAEAVP</sequence>
<dbReference type="InterPro" id="IPR029044">
    <property type="entry name" value="Nucleotide-diphossugar_trans"/>
</dbReference>
<accession>A0A7U7GDT4</accession>
<comment type="caution">
    <text evidence="5">The sequence shown here is derived from an EMBL/GenBank/DDBJ whole genome shotgun (WGS) entry which is preliminary data.</text>
</comment>
<evidence type="ECO:0000256" key="2">
    <source>
        <dbReference type="ARBA" id="ARBA00022676"/>
    </source>
</evidence>
<keyword evidence="2" id="KW-0328">Glycosyltransferase</keyword>
<evidence type="ECO:0000259" key="4">
    <source>
        <dbReference type="Pfam" id="PF00535"/>
    </source>
</evidence>
<keyword evidence="6" id="KW-1185">Reference proteome</keyword>
<dbReference type="Gene3D" id="3.40.50.11090">
    <property type="match status" value="1"/>
</dbReference>
<evidence type="ECO:0000256" key="3">
    <source>
        <dbReference type="ARBA" id="ARBA00022679"/>
    </source>
</evidence>
<evidence type="ECO:0000313" key="6">
    <source>
        <dbReference type="Proteomes" id="UP000019184"/>
    </source>
</evidence>
<dbReference type="Proteomes" id="UP000019184">
    <property type="component" value="Unassembled WGS sequence"/>
</dbReference>
<evidence type="ECO:0000256" key="1">
    <source>
        <dbReference type="ARBA" id="ARBA00006739"/>
    </source>
</evidence>
<dbReference type="PANTHER" id="PTHR43179:SF12">
    <property type="entry name" value="GALACTOFURANOSYLTRANSFERASE GLFT2"/>
    <property type="match status" value="1"/>
</dbReference>
<gene>
    <name evidence="5" type="ORF">BN874_460050</name>
</gene>
<dbReference type="Pfam" id="PF00535">
    <property type="entry name" value="Glycos_transf_2"/>
    <property type="match status" value="1"/>
</dbReference>